<comment type="caution">
    <text evidence="3">The sequence shown here is derived from an EMBL/GenBank/DDBJ whole genome shotgun (WGS) entry which is preliminary data.</text>
</comment>
<sequence>MRDRPNPPPWLSEVQTPPASLPGDADRPAPVLFDAEHRPISSPDDWARRRAELRGAWSTFLGEFPTPEDPPGFEVVERDRVPPEADGQPAVDRSLIRYEAEPGRPVEAYLLRPEAPAPADRRPGAVVLHSTVDDTIRQPAGLEGPSDTFIGLHLARLGYAAVCPRCFLWEQGEGRYEEAVARQRRRHPGATGTAQMLYDARRALDLLAAEPDVDPSRVAAIGHSLGAKEALVLAAFDDRVAAAVSSEGGIGIGYSNWDAPWYHGDAVRRPGFPLDHAQMLALVAPRPFLLIGGDSADGDRSWPYIDVCLPLWRLLGAPGSLGLFNHRQGHAFPPVAQERSYAWLNWSLGV</sequence>
<dbReference type="InterPro" id="IPR002925">
    <property type="entry name" value="Dienelactn_hydro"/>
</dbReference>
<dbReference type="EMBL" id="RYZH01000090">
    <property type="protein sequence ID" value="RUL81611.1"/>
    <property type="molecule type" value="Genomic_DNA"/>
</dbReference>
<evidence type="ECO:0000313" key="4">
    <source>
        <dbReference type="Proteomes" id="UP000280296"/>
    </source>
</evidence>
<dbReference type="RefSeq" id="WP_126728170.1">
    <property type="nucleotide sequence ID" value="NZ_RYZH01000090.1"/>
</dbReference>
<dbReference type="SUPFAM" id="SSF53474">
    <property type="entry name" value="alpha/beta-Hydrolases"/>
    <property type="match status" value="1"/>
</dbReference>
<dbReference type="PANTHER" id="PTHR22946:SF8">
    <property type="entry name" value="ACETYL XYLAN ESTERASE DOMAIN-CONTAINING PROTEIN"/>
    <property type="match status" value="1"/>
</dbReference>
<dbReference type="Pfam" id="PF01738">
    <property type="entry name" value="DLH"/>
    <property type="match status" value="1"/>
</dbReference>
<accession>A0A432MD81</accession>
<dbReference type="Proteomes" id="UP000280296">
    <property type="component" value="Unassembled WGS sequence"/>
</dbReference>
<evidence type="ECO:0000313" key="3">
    <source>
        <dbReference type="EMBL" id="RUL81611.1"/>
    </source>
</evidence>
<dbReference type="GO" id="GO:0016787">
    <property type="term" value="F:hydrolase activity"/>
    <property type="evidence" value="ECO:0007669"/>
    <property type="project" value="UniProtKB-KW"/>
</dbReference>
<name>A0A432MD81_9BACT</name>
<dbReference type="OrthoDB" id="3668964at2"/>
<dbReference type="Gene3D" id="3.40.50.1820">
    <property type="entry name" value="alpha/beta hydrolase"/>
    <property type="match status" value="1"/>
</dbReference>
<evidence type="ECO:0000259" key="2">
    <source>
        <dbReference type="Pfam" id="PF01738"/>
    </source>
</evidence>
<keyword evidence="4" id="KW-1185">Reference proteome</keyword>
<evidence type="ECO:0000256" key="1">
    <source>
        <dbReference type="SAM" id="MobiDB-lite"/>
    </source>
</evidence>
<reference evidence="3 4" key="1">
    <citation type="submission" date="2018-12" db="EMBL/GenBank/DDBJ databases">
        <authorList>
            <person name="Toschakov S.V."/>
        </authorList>
    </citation>
    <scope>NUCLEOTIDE SEQUENCE [LARGE SCALE GENOMIC DNA]</scope>
    <source>
        <strain evidence="3 4">GM2012</strain>
    </source>
</reference>
<dbReference type="InterPro" id="IPR050261">
    <property type="entry name" value="FrsA_esterase"/>
</dbReference>
<protein>
    <submittedName>
        <fullName evidence="3">Dienelactone hydrolase</fullName>
    </submittedName>
</protein>
<organism evidence="3 4">
    <name type="scientific">Tautonia sociabilis</name>
    <dbReference type="NCBI Taxonomy" id="2080755"/>
    <lineage>
        <taxon>Bacteria</taxon>
        <taxon>Pseudomonadati</taxon>
        <taxon>Planctomycetota</taxon>
        <taxon>Planctomycetia</taxon>
        <taxon>Isosphaerales</taxon>
        <taxon>Isosphaeraceae</taxon>
        <taxon>Tautonia</taxon>
    </lineage>
</organism>
<dbReference type="PANTHER" id="PTHR22946">
    <property type="entry name" value="DIENELACTONE HYDROLASE DOMAIN-CONTAINING PROTEIN-RELATED"/>
    <property type="match status" value="1"/>
</dbReference>
<gene>
    <name evidence="3" type="ORF">TsocGM_24905</name>
</gene>
<dbReference type="AlphaFoldDB" id="A0A432MD81"/>
<keyword evidence="3" id="KW-0378">Hydrolase</keyword>
<feature type="compositionally biased region" description="Pro residues" evidence="1">
    <location>
        <begin position="1"/>
        <end position="10"/>
    </location>
</feature>
<feature type="domain" description="Dienelactone hydrolase" evidence="2">
    <location>
        <begin position="107"/>
        <end position="245"/>
    </location>
</feature>
<reference evidence="3 4" key="2">
    <citation type="submission" date="2019-01" db="EMBL/GenBank/DDBJ databases">
        <title>Tautonia sociabilis, a novel thermotolerant planctomycete of Isosphaeraceae family, isolated from a 4000 m deep subterranean habitat.</title>
        <authorList>
            <person name="Kovaleva O.L."/>
            <person name="Elcheninov A.G."/>
            <person name="Van Heerden E."/>
            <person name="Toshchakov S.V."/>
            <person name="Novikov A."/>
            <person name="Bonch-Osmolovskaya E.A."/>
            <person name="Kublanov I.V."/>
        </authorList>
    </citation>
    <scope>NUCLEOTIDE SEQUENCE [LARGE SCALE GENOMIC DNA]</scope>
    <source>
        <strain evidence="3 4">GM2012</strain>
    </source>
</reference>
<feature type="region of interest" description="Disordered" evidence="1">
    <location>
        <begin position="1"/>
        <end position="30"/>
    </location>
</feature>
<dbReference type="InterPro" id="IPR029058">
    <property type="entry name" value="AB_hydrolase_fold"/>
</dbReference>
<proteinExistence type="predicted"/>